<dbReference type="OMA" id="RWQTIYH"/>
<name>A0A9J6GVI4_HAELO</name>
<accession>A0A9J6GVI4</accession>
<protein>
    <submittedName>
        <fullName evidence="1">Uncharacterized protein</fullName>
    </submittedName>
</protein>
<comment type="caution">
    <text evidence="1">The sequence shown here is derived from an EMBL/GenBank/DDBJ whole genome shotgun (WGS) entry which is preliminary data.</text>
</comment>
<reference evidence="1 2" key="1">
    <citation type="journal article" date="2020" name="Cell">
        <title>Large-Scale Comparative Analyses of Tick Genomes Elucidate Their Genetic Diversity and Vector Capacities.</title>
        <authorList>
            <consortium name="Tick Genome and Microbiome Consortium (TIGMIC)"/>
            <person name="Jia N."/>
            <person name="Wang J."/>
            <person name="Shi W."/>
            <person name="Du L."/>
            <person name="Sun Y."/>
            <person name="Zhan W."/>
            <person name="Jiang J.F."/>
            <person name="Wang Q."/>
            <person name="Zhang B."/>
            <person name="Ji P."/>
            <person name="Bell-Sakyi L."/>
            <person name="Cui X.M."/>
            <person name="Yuan T.T."/>
            <person name="Jiang B.G."/>
            <person name="Yang W.F."/>
            <person name="Lam T.T."/>
            <person name="Chang Q.C."/>
            <person name="Ding S.J."/>
            <person name="Wang X.J."/>
            <person name="Zhu J.G."/>
            <person name="Ruan X.D."/>
            <person name="Zhao L."/>
            <person name="Wei J.T."/>
            <person name="Ye R.Z."/>
            <person name="Que T.C."/>
            <person name="Du C.H."/>
            <person name="Zhou Y.H."/>
            <person name="Cheng J.X."/>
            <person name="Dai P.F."/>
            <person name="Guo W.B."/>
            <person name="Han X.H."/>
            <person name="Huang E.J."/>
            <person name="Li L.F."/>
            <person name="Wei W."/>
            <person name="Gao Y.C."/>
            <person name="Liu J.Z."/>
            <person name="Shao H.Z."/>
            <person name="Wang X."/>
            <person name="Wang C.C."/>
            <person name="Yang T.C."/>
            <person name="Huo Q.B."/>
            <person name="Li W."/>
            <person name="Chen H.Y."/>
            <person name="Chen S.E."/>
            <person name="Zhou L.G."/>
            <person name="Ni X.B."/>
            <person name="Tian J.H."/>
            <person name="Sheng Y."/>
            <person name="Liu T."/>
            <person name="Pan Y.S."/>
            <person name="Xia L.Y."/>
            <person name="Li J."/>
            <person name="Zhao F."/>
            <person name="Cao W.C."/>
        </authorList>
    </citation>
    <scope>NUCLEOTIDE SEQUENCE [LARGE SCALE GENOMIC DNA]</scope>
    <source>
        <strain evidence="1">HaeL-2018</strain>
    </source>
</reference>
<dbReference type="VEuPathDB" id="VectorBase:HLOH_064473"/>
<proteinExistence type="predicted"/>
<gene>
    <name evidence="1" type="ORF">HPB48_010816</name>
</gene>
<evidence type="ECO:0000313" key="1">
    <source>
        <dbReference type="EMBL" id="KAH9378897.1"/>
    </source>
</evidence>
<sequence length="123" mass="13407">MSSAATVACPCVAHPALPQQPPMSSETASRWQTIYHSRQRSQDLATIVIPPSGIPLAKSKPNELMQALAAAAHLTPSKITDSIFQRRQQKNLIAVKTFHPSPQQKLRATRTFLIASTEVPVNV</sequence>
<keyword evidence="2" id="KW-1185">Reference proteome</keyword>
<dbReference type="AlphaFoldDB" id="A0A9J6GVI4"/>
<organism evidence="1 2">
    <name type="scientific">Haemaphysalis longicornis</name>
    <name type="common">Bush tick</name>
    <dbReference type="NCBI Taxonomy" id="44386"/>
    <lineage>
        <taxon>Eukaryota</taxon>
        <taxon>Metazoa</taxon>
        <taxon>Ecdysozoa</taxon>
        <taxon>Arthropoda</taxon>
        <taxon>Chelicerata</taxon>
        <taxon>Arachnida</taxon>
        <taxon>Acari</taxon>
        <taxon>Parasitiformes</taxon>
        <taxon>Ixodida</taxon>
        <taxon>Ixodoidea</taxon>
        <taxon>Ixodidae</taxon>
        <taxon>Haemaphysalinae</taxon>
        <taxon>Haemaphysalis</taxon>
    </lineage>
</organism>
<dbReference type="Proteomes" id="UP000821853">
    <property type="component" value="Unassembled WGS sequence"/>
</dbReference>
<dbReference type="EMBL" id="JABSTR010000009">
    <property type="protein sequence ID" value="KAH9378897.1"/>
    <property type="molecule type" value="Genomic_DNA"/>
</dbReference>
<evidence type="ECO:0000313" key="2">
    <source>
        <dbReference type="Proteomes" id="UP000821853"/>
    </source>
</evidence>